<sequence length="131" mass="14062">MNRIGNIALILAWCIILIACSPVASNPPNTTENKPEIPATSSAIDCLDNTVLPTGKTFLLTLVVTGEGTVTPTKGTYTYTPGTVVDLTAVAFEGWVFNIWIGNVENTMENPTTVKMNCDQTVMAYFSDAND</sequence>
<protein>
    <recommendedName>
        <fullName evidence="2">Bacterial repeat domain-containing protein</fullName>
    </recommendedName>
</protein>
<gene>
    <name evidence="3" type="ORF">ABV300_02750</name>
</gene>
<keyword evidence="1" id="KW-0732">Signal</keyword>
<dbReference type="AlphaFoldDB" id="A0AAU8GBK6"/>
<accession>A0AAU8GBK6</accession>
<evidence type="ECO:0000256" key="1">
    <source>
        <dbReference type="SAM" id="SignalP"/>
    </source>
</evidence>
<evidence type="ECO:0000259" key="2">
    <source>
        <dbReference type="Pfam" id="PF18998"/>
    </source>
</evidence>
<dbReference type="InterPro" id="IPR044060">
    <property type="entry name" value="Bacterial_rp_domain"/>
</dbReference>
<dbReference type="PROSITE" id="PS51257">
    <property type="entry name" value="PROKAR_LIPOPROTEIN"/>
    <property type="match status" value="1"/>
</dbReference>
<feature type="domain" description="Bacterial repeat" evidence="2">
    <location>
        <begin position="60"/>
        <end position="128"/>
    </location>
</feature>
<feature type="chain" id="PRO_5043896823" description="Bacterial repeat domain-containing protein" evidence="1">
    <location>
        <begin position="25"/>
        <end position="131"/>
    </location>
</feature>
<feature type="signal peptide" evidence="1">
    <location>
        <begin position="1"/>
        <end position="24"/>
    </location>
</feature>
<organism evidence="3">
    <name type="scientific">Dehalogenimonas sp. 4OHTPN</name>
    <dbReference type="NCBI Taxonomy" id="3166643"/>
    <lineage>
        <taxon>Bacteria</taxon>
        <taxon>Bacillati</taxon>
        <taxon>Chloroflexota</taxon>
        <taxon>Dehalococcoidia</taxon>
        <taxon>Dehalococcoidales</taxon>
        <taxon>Dehalococcoidaceae</taxon>
        <taxon>Dehalogenimonas</taxon>
    </lineage>
</organism>
<dbReference type="Pfam" id="PF18998">
    <property type="entry name" value="Flg_new_2"/>
    <property type="match status" value="1"/>
</dbReference>
<reference evidence="3" key="1">
    <citation type="submission" date="2024-06" db="EMBL/GenBank/DDBJ databases">
        <title>A Novel Isolate, Dehalogenimonas sp. Strain 4OHTPN, Dechlorinates Aromatic 4 Hydroxy chlorothalonil by a Novel Reductive Dehalogenase.</title>
        <authorList>
            <person name="Liu G."/>
        </authorList>
    </citation>
    <scope>NUCLEOTIDE SEQUENCE</scope>
    <source>
        <strain evidence="3">4OHTPN</strain>
    </source>
</reference>
<name>A0AAU8GBK6_9CHLR</name>
<dbReference type="EMBL" id="CP159307">
    <property type="protein sequence ID" value="XCH33811.1"/>
    <property type="molecule type" value="Genomic_DNA"/>
</dbReference>
<dbReference type="RefSeq" id="WP_353715019.1">
    <property type="nucleotide sequence ID" value="NZ_CP159307.1"/>
</dbReference>
<proteinExistence type="predicted"/>
<evidence type="ECO:0000313" key="3">
    <source>
        <dbReference type="EMBL" id="XCH33811.1"/>
    </source>
</evidence>